<feature type="binding site" evidence="3">
    <location>
        <position position="15"/>
    </location>
    <ligand>
        <name>a divalent metal cation</name>
        <dbReference type="ChEBI" id="CHEBI:60240"/>
    </ligand>
</feature>
<dbReference type="PANTHER" id="PTHR10907">
    <property type="entry name" value="REGUCALCIN"/>
    <property type="match status" value="1"/>
</dbReference>
<comment type="cofactor">
    <cofactor evidence="3">
        <name>Zn(2+)</name>
        <dbReference type="ChEBI" id="CHEBI:29105"/>
    </cofactor>
    <text evidence="3">Binds 1 divalent metal cation per subunit.</text>
</comment>
<evidence type="ECO:0000259" key="4">
    <source>
        <dbReference type="Pfam" id="PF08450"/>
    </source>
</evidence>
<evidence type="ECO:0000313" key="6">
    <source>
        <dbReference type="Proteomes" id="UP000339690"/>
    </source>
</evidence>
<accession>A0A5Q2TTT6</accession>
<keyword evidence="6" id="KW-1185">Reference proteome</keyword>
<dbReference type="InterPro" id="IPR011042">
    <property type="entry name" value="6-blade_b-propeller_TolB-like"/>
</dbReference>
<dbReference type="GO" id="GO:0005509">
    <property type="term" value="F:calcium ion binding"/>
    <property type="evidence" value="ECO:0007669"/>
    <property type="project" value="TreeGrafter"/>
</dbReference>
<dbReference type="EMBL" id="CP045915">
    <property type="protein sequence ID" value="QGH37060.1"/>
    <property type="molecule type" value="Genomic_DNA"/>
</dbReference>
<evidence type="ECO:0000256" key="2">
    <source>
        <dbReference type="PIRSR" id="PIRSR605511-1"/>
    </source>
</evidence>
<evidence type="ECO:0000256" key="1">
    <source>
        <dbReference type="ARBA" id="ARBA00008853"/>
    </source>
</evidence>
<dbReference type="KEGG" id="grc:GI584_19025"/>
<dbReference type="InterPro" id="IPR013658">
    <property type="entry name" value="SGL"/>
</dbReference>
<organism evidence="5 6">
    <name type="scientific">Gracilibacillus salitolerans</name>
    <dbReference type="NCBI Taxonomy" id="2663022"/>
    <lineage>
        <taxon>Bacteria</taxon>
        <taxon>Bacillati</taxon>
        <taxon>Bacillota</taxon>
        <taxon>Bacilli</taxon>
        <taxon>Bacillales</taxon>
        <taxon>Bacillaceae</taxon>
        <taxon>Gracilibacillus</taxon>
    </lineage>
</organism>
<name>A0A5Q2TTT6_9BACI</name>
<dbReference type="GO" id="GO:0004341">
    <property type="term" value="F:gluconolactonase activity"/>
    <property type="evidence" value="ECO:0007669"/>
    <property type="project" value="TreeGrafter"/>
</dbReference>
<feature type="binding site" evidence="3">
    <location>
        <position position="98"/>
    </location>
    <ligand>
        <name>substrate</name>
    </ligand>
</feature>
<feature type="active site" description="Proton donor/acceptor" evidence="2">
    <location>
        <position position="196"/>
    </location>
</feature>
<feature type="binding site" evidence="3">
    <location>
        <position position="146"/>
    </location>
    <ligand>
        <name>a divalent metal cation</name>
        <dbReference type="ChEBI" id="CHEBI:60240"/>
    </ligand>
</feature>
<dbReference type="PRINTS" id="PR01790">
    <property type="entry name" value="SMP30FAMILY"/>
</dbReference>
<evidence type="ECO:0000256" key="3">
    <source>
        <dbReference type="PIRSR" id="PIRSR605511-2"/>
    </source>
</evidence>
<comment type="similarity">
    <text evidence="1">Belongs to the SMP-30/CGR1 family.</text>
</comment>
<evidence type="ECO:0000313" key="5">
    <source>
        <dbReference type="EMBL" id="QGH37060.1"/>
    </source>
</evidence>
<feature type="domain" description="SMP-30/Gluconolactonase/LRE-like region" evidence="4">
    <location>
        <begin position="13"/>
        <end position="256"/>
    </location>
</feature>
<reference evidence="5 6" key="1">
    <citation type="submission" date="2019-11" db="EMBL/GenBank/DDBJ databases">
        <title>Gracilibacillus salitolerans sp. nov., a moderate halophile isolated from a saline soil in northwest China.</title>
        <authorList>
            <person name="Gan L."/>
        </authorList>
    </citation>
    <scope>NUCLEOTIDE SEQUENCE [LARGE SCALE GENOMIC DNA]</scope>
    <source>
        <strain evidence="5 6">SCU50</strain>
    </source>
</reference>
<feature type="binding site" evidence="3">
    <location>
        <position position="100"/>
    </location>
    <ligand>
        <name>substrate</name>
    </ligand>
</feature>
<gene>
    <name evidence="5" type="ORF">GI584_19025</name>
</gene>
<protein>
    <submittedName>
        <fullName evidence="5">SMP-30/gluconolactonase/LRE family protein</fullName>
    </submittedName>
</protein>
<dbReference type="Gene3D" id="2.120.10.30">
    <property type="entry name" value="TolB, C-terminal domain"/>
    <property type="match status" value="1"/>
</dbReference>
<dbReference type="SUPFAM" id="SSF63829">
    <property type="entry name" value="Calcium-dependent phosphotriesterase"/>
    <property type="match status" value="1"/>
</dbReference>
<dbReference type="AlphaFoldDB" id="A0A5Q2TTT6"/>
<dbReference type="PANTHER" id="PTHR10907:SF47">
    <property type="entry name" value="REGUCALCIN"/>
    <property type="match status" value="1"/>
</dbReference>
<sequence length="294" mass="32782">MKAELAYEIKALLGEGPCWDERKQVLYWTDISGKVIHRFDPQTGQNDTFKIGQMVGAVVVAEDGRLVLAAENGFYFYNTETGQTTAIHDPEADRPENRFNDGKVDPAGRFWAGTMQKNDNDPEGSLYCLDDTLEVETKLTGLRTSNGMAWDMTNKRMYFIDTPTRNIYVFDYNLKTGIIANQRVAFQYPGGYGFPDGMTIDTEGMLWIAGWGAGKVSRWNPETGAVLSTVEVPAQNITSCTFGGKHFDTLYITTAREGMTDEELEKLPLSGSLFSIQTNATGLPANRFKNIHHV</sequence>
<dbReference type="Proteomes" id="UP000339690">
    <property type="component" value="Chromosome"/>
</dbReference>
<proteinExistence type="inferred from homology"/>
<dbReference type="InterPro" id="IPR005511">
    <property type="entry name" value="SMP-30"/>
</dbReference>
<keyword evidence="3" id="KW-0862">Zinc</keyword>
<keyword evidence="3" id="KW-0479">Metal-binding</keyword>
<feature type="binding site" evidence="3">
    <location>
        <position position="196"/>
    </location>
    <ligand>
        <name>a divalent metal cation</name>
        <dbReference type="ChEBI" id="CHEBI:60240"/>
    </ligand>
</feature>
<dbReference type="GO" id="GO:0019853">
    <property type="term" value="P:L-ascorbic acid biosynthetic process"/>
    <property type="evidence" value="ECO:0007669"/>
    <property type="project" value="TreeGrafter"/>
</dbReference>
<dbReference type="Pfam" id="PF08450">
    <property type="entry name" value="SGL"/>
    <property type="match status" value="1"/>
</dbReference>